<dbReference type="PANTHER" id="PTHR47099">
    <property type="entry name" value="METHYLCOBAMIDE:COM METHYLTRANSFERASE MTBA"/>
    <property type="match status" value="1"/>
</dbReference>
<keyword evidence="3" id="KW-1185">Reference proteome</keyword>
<dbReference type="InterPro" id="IPR052024">
    <property type="entry name" value="Methanogen_methyltrans"/>
</dbReference>
<organism evidence="2 3">
    <name type="scientific">Christensenella tenuis</name>
    <dbReference type="NCBI Taxonomy" id="2763033"/>
    <lineage>
        <taxon>Bacteria</taxon>
        <taxon>Bacillati</taxon>
        <taxon>Bacillota</taxon>
        <taxon>Clostridia</taxon>
        <taxon>Christensenellales</taxon>
        <taxon>Christensenellaceae</taxon>
        <taxon>Christensenella</taxon>
    </lineage>
</organism>
<protein>
    <recommendedName>
        <fullName evidence="1">Uroporphyrinogen decarboxylase (URO-D) domain-containing protein</fullName>
    </recommendedName>
</protein>
<dbReference type="InterPro" id="IPR000257">
    <property type="entry name" value="Uroporphyrinogen_deCOase"/>
</dbReference>
<evidence type="ECO:0000313" key="2">
    <source>
        <dbReference type="EMBL" id="MBC5647443.1"/>
    </source>
</evidence>
<gene>
    <name evidence="2" type="ORF">H8S18_03760</name>
</gene>
<dbReference type="RefSeq" id="WP_186856978.1">
    <property type="nucleotide sequence ID" value="NZ_JACOON010000002.1"/>
</dbReference>
<dbReference type="Gene3D" id="3.20.20.210">
    <property type="match status" value="1"/>
</dbReference>
<dbReference type="EMBL" id="JACOON010000002">
    <property type="protein sequence ID" value="MBC5647443.1"/>
    <property type="molecule type" value="Genomic_DNA"/>
</dbReference>
<dbReference type="Pfam" id="PF01208">
    <property type="entry name" value="URO-D"/>
    <property type="match status" value="1"/>
</dbReference>
<reference evidence="2 3" key="1">
    <citation type="submission" date="2020-08" db="EMBL/GenBank/DDBJ databases">
        <title>Genome public.</title>
        <authorList>
            <person name="Liu C."/>
            <person name="Sun Q."/>
        </authorList>
    </citation>
    <scope>NUCLEOTIDE SEQUENCE [LARGE SCALE GENOMIC DNA]</scope>
    <source>
        <strain evidence="2 3">NSJ-35</strain>
    </source>
</reference>
<accession>A0ABR7EE65</accession>
<proteinExistence type="predicted"/>
<comment type="caution">
    <text evidence="2">The sequence shown here is derived from an EMBL/GenBank/DDBJ whole genome shotgun (WGS) entry which is preliminary data.</text>
</comment>
<dbReference type="Proteomes" id="UP000606889">
    <property type="component" value="Unassembled WGS sequence"/>
</dbReference>
<name>A0ABR7EE65_9FIRM</name>
<dbReference type="SUPFAM" id="SSF51726">
    <property type="entry name" value="UROD/MetE-like"/>
    <property type="match status" value="1"/>
</dbReference>
<evidence type="ECO:0000313" key="3">
    <source>
        <dbReference type="Proteomes" id="UP000606889"/>
    </source>
</evidence>
<sequence>MKREEVVRDALAKKATSHLPVTFVYSNQKAERYFAEQMHMDHEAFLKYSDSDIKDIYLMDDLNMYISEPEQLSLARDMGFVFDRGEENVLFDRWGIGWSTHSVGLEVRINALRKGEDVLSYEVPKEKGGNFIMADRLVETYRKEGYAVWIPQYISFFERGWAIVGYEDFMMKCYTEPEKIETLLDKILEYKMTLAERICTYPVVMGHTGDDYGLQRGGVMSLEMWKRFFKPRLKELWGVYKKHHIKVCHHSCGDVGMYLDDMLDAGLDILHPVQATCLSITELSERYGKDLIFYGGIDCVDVLTNGTPDDVRRNVDETVEVLGKNGGLILSAINIMPNVPVENLRSLINAVNSYK</sequence>
<feature type="domain" description="Uroporphyrinogen decarboxylase (URO-D)" evidence="1">
    <location>
        <begin position="165"/>
        <end position="354"/>
    </location>
</feature>
<dbReference type="PANTHER" id="PTHR47099:SF1">
    <property type="entry name" value="METHYLCOBAMIDE:COM METHYLTRANSFERASE MTBA"/>
    <property type="match status" value="1"/>
</dbReference>
<evidence type="ECO:0000259" key="1">
    <source>
        <dbReference type="Pfam" id="PF01208"/>
    </source>
</evidence>
<dbReference type="InterPro" id="IPR038071">
    <property type="entry name" value="UROD/MetE-like_sf"/>
</dbReference>